<dbReference type="CDD" id="cd00293">
    <property type="entry name" value="USP-like"/>
    <property type="match status" value="1"/>
</dbReference>
<dbReference type="InterPro" id="IPR006016">
    <property type="entry name" value="UspA"/>
</dbReference>
<dbReference type="STRING" id="413882.AAW51_4681"/>
<accession>A0A0G3BPN6</accession>
<sequence length="147" mass="15288">MFQHLLVPLAGDELSPRAMKASVELARKLGAAVTGFIAEPTAAPIATGHSAASAMQAVEDQRLLAAAHAQDLMASFAATAAAAGVPFQAFHTSIQPVGTAIVEAAHRLGCDLIVMVTHGRGRVGRLLYGSRTQDVLARSDIPVLILR</sequence>
<keyword evidence="4" id="KW-1185">Reference proteome</keyword>
<dbReference type="EMBL" id="CP011371">
    <property type="protein sequence ID" value="AKJ31372.1"/>
    <property type="molecule type" value="Genomic_DNA"/>
</dbReference>
<dbReference type="Pfam" id="PF00582">
    <property type="entry name" value="Usp"/>
    <property type="match status" value="1"/>
</dbReference>
<dbReference type="Proteomes" id="UP000035352">
    <property type="component" value="Chromosome"/>
</dbReference>
<dbReference type="OrthoDB" id="5295044at2"/>
<dbReference type="InterPro" id="IPR014729">
    <property type="entry name" value="Rossmann-like_a/b/a_fold"/>
</dbReference>
<name>A0A0G3BPN6_9BURK</name>
<dbReference type="PANTHER" id="PTHR46268:SF15">
    <property type="entry name" value="UNIVERSAL STRESS PROTEIN HP_0031"/>
    <property type="match status" value="1"/>
</dbReference>
<comment type="similarity">
    <text evidence="1">Belongs to the universal stress protein A family.</text>
</comment>
<dbReference type="AlphaFoldDB" id="A0A0G3BPN6"/>
<dbReference type="KEGG" id="pbh:AAW51_4681"/>
<evidence type="ECO:0000259" key="2">
    <source>
        <dbReference type="Pfam" id="PF00582"/>
    </source>
</evidence>
<dbReference type="Gene3D" id="3.40.50.620">
    <property type="entry name" value="HUPs"/>
    <property type="match status" value="1"/>
</dbReference>
<dbReference type="SUPFAM" id="SSF52402">
    <property type="entry name" value="Adenine nucleotide alpha hydrolases-like"/>
    <property type="match status" value="1"/>
</dbReference>
<feature type="domain" description="UspA" evidence="2">
    <location>
        <begin position="1"/>
        <end position="147"/>
    </location>
</feature>
<protein>
    <recommendedName>
        <fullName evidence="2">UspA domain-containing protein</fullName>
    </recommendedName>
</protein>
<dbReference type="PANTHER" id="PTHR46268">
    <property type="entry name" value="STRESS RESPONSE PROTEIN NHAX"/>
    <property type="match status" value="1"/>
</dbReference>
<reference evidence="3 4" key="1">
    <citation type="submission" date="2015-05" db="EMBL/GenBank/DDBJ databases">
        <authorList>
            <person name="Tang B."/>
            <person name="Yu Y."/>
        </authorList>
    </citation>
    <scope>NUCLEOTIDE SEQUENCE [LARGE SCALE GENOMIC DNA]</scope>
    <source>
        <strain evidence="3 4">DSM 7029</strain>
    </source>
</reference>
<dbReference type="InterPro" id="IPR006015">
    <property type="entry name" value="Universal_stress_UspA"/>
</dbReference>
<evidence type="ECO:0000256" key="1">
    <source>
        <dbReference type="ARBA" id="ARBA00008791"/>
    </source>
</evidence>
<organism evidence="3 4">
    <name type="scientific">Caldimonas brevitalea</name>
    <dbReference type="NCBI Taxonomy" id="413882"/>
    <lineage>
        <taxon>Bacteria</taxon>
        <taxon>Pseudomonadati</taxon>
        <taxon>Pseudomonadota</taxon>
        <taxon>Betaproteobacteria</taxon>
        <taxon>Burkholderiales</taxon>
        <taxon>Sphaerotilaceae</taxon>
        <taxon>Caldimonas</taxon>
    </lineage>
</organism>
<dbReference type="RefSeq" id="WP_047196527.1">
    <property type="nucleotide sequence ID" value="NZ_CP011371.1"/>
</dbReference>
<proteinExistence type="inferred from homology"/>
<evidence type="ECO:0000313" key="3">
    <source>
        <dbReference type="EMBL" id="AKJ31372.1"/>
    </source>
</evidence>
<dbReference type="PRINTS" id="PR01438">
    <property type="entry name" value="UNVRSLSTRESS"/>
</dbReference>
<evidence type="ECO:0000313" key="4">
    <source>
        <dbReference type="Proteomes" id="UP000035352"/>
    </source>
</evidence>
<gene>
    <name evidence="3" type="ORF">AAW51_4681</name>
</gene>